<dbReference type="EMBL" id="JAIZPD010000012">
    <property type="protein sequence ID" value="KAH0959618.1"/>
    <property type="molecule type" value="Genomic_DNA"/>
</dbReference>
<dbReference type="Proteomes" id="UP000824596">
    <property type="component" value="Unassembled WGS sequence"/>
</dbReference>
<accession>A0A9P8MPZ9</accession>
<proteinExistence type="predicted"/>
<reference evidence="1" key="1">
    <citation type="submission" date="2021-09" db="EMBL/GenBank/DDBJ databases">
        <title>A high-quality genome of the endoparasitic fungus Hirsutella rhossiliensis with a comparison of Hirsutella genomes reveals transposable elements contributing to genome size variation.</title>
        <authorList>
            <person name="Lin R."/>
            <person name="Jiao Y."/>
            <person name="Sun X."/>
            <person name="Ling J."/>
            <person name="Xie B."/>
            <person name="Cheng X."/>
        </authorList>
    </citation>
    <scope>NUCLEOTIDE SEQUENCE</scope>
    <source>
        <strain evidence="1">HR02</strain>
    </source>
</reference>
<gene>
    <name evidence="1" type="ORF">HRG_09400</name>
</gene>
<dbReference type="OrthoDB" id="2123952at2759"/>
<evidence type="ECO:0000313" key="2">
    <source>
        <dbReference type="Proteomes" id="UP000824596"/>
    </source>
</evidence>
<evidence type="ECO:0000313" key="1">
    <source>
        <dbReference type="EMBL" id="KAH0959618.1"/>
    </source>
</evidence>
<sequence length="127" mass="14585">MLSEVSIDDHKWTNWKPEVFCHLFQRPVFRPLPPKPEALSLLRDHFENFNCMLPLPCEGGEIKAPQFNFTEDIQYGFPTDRAFGTVELVLIKEAGSIWVPDYVLSLRAGGGDDDAFHIVRLDHLYPI</sequence>
<dbReference type="GeneID" id="68358529"/>
<comment type="caution">
    <text evidence="1">The sequence shown here is derived from an EMBL/GenBank/DDBJ whole genome shotgun (WGS) entry which is preliminary data.</text>
</comment>
<name>A0A9P8MPZ9_9HYPO</name>
<keyword evidence="2" id="KW-1185">Reference proteome</keyword>
<dbReference type="AlphaFoldDB" id="A0A9P8MPZ9"/>
<dbReference type="RefSeq" id="XP_044717131.1">
    <property type="nucleotide sequence ID" value="XM_044867871.1"/>
</dbReference>
<protein>
    <submittedName>
        <fullName evidence="1">Uncharacterized protein</fullName>
    </submittedName>
</protein>
<organism evidence="1 2">
    <name type="scientific">Hirsutella rhossiliensis</name>
    <dbReference type="NCBI Taxonomy" id="111463"/>
    <lineage>
        <taxon>Eukaryota</taxon>
        <taxon>Fungi</taxon>
        <taxon>Dikarya</taxon>
        <taxon>Ascomycota</taxon>
        <taxon>Pezizomycotina</taxon>
        <taxon>Sordariomycetes</taxon>
        <taxon>Hypocreomycetidae</taxon>
        <taxon>Hypocreales</taxon>
        <taxon>Ophiocordycipitaceae</taxon>
        <taxon>Hirsutella</taxon>
    </lineage>
</organism>